<dbReference type="Proteomes" id="UP001234297">
    <property type="component" value="Chromosome 1"/>
</dbReference>
<keyword evidence="2" id="KW-1185">Reference proteome</keyword>
<reference evidence="1 2" key="1">
    <citation type="journal article" date="2022" name="Hortic Res">
        <title>A haplotype resolved chromosomal level avocado genome allows analysis of novel avocado genes.</title>
        <authorList>
            <person name="Nath O."/>
            <person name="Fletcher S.J."/>
            <person name="Hayward A."/>
            <person name="Shaw L.M."/>
            <person name="Masouleh A.K."/>
            <person name="Furtado A."/>
            <person name="Henry R.J."/>
            <person name="Mitter N."/>
        </authorList>
    </citation>
    <scope>NUCLEOTIDE SEQUENCE [LARGE SCALE GENOMIC DNA]</scope>
    <source>
        <strain evidence="2">cv. Hass</strain>
    </source>
</reference>
<sequence length="125" mass="14067">MSFSFSSSSSSLKRSPSIWPEPRRKSRTCSSWTEADEVHLLNAVLEIVKADSPSNEYVSLFDTIQSSLRREYTREQVVDKLKGLKQKFQNHHSSSSSSTPDADAATLNSHQRTLFEICEKIWGGG</sequence>
<gene>
    <name evidence="1" type="ORF">MRB53_000284</name>
</gene>
<comment type="caution">
    <text evidence="1">The sequence shown here is derived from an EMBL/GenBank/DDBJ whole genome shotgun (WGS) entry which is preliminary data.</text>
</comment>
<accession>A0ACC2MNE6</accession>
<name>A0ACC2MNE6_PERAE</name>
<evidence type="ECO:0000313" key="2">
    <source>
        <dbReference type="Proteomes" id="UP001234297"/>
    </source>
</evidence>
<proteinExistence type="predicted"/>
<dbReference type="EMBL" id="CM056809">
    <property type="protein sequence ID" value="KAJ8647261.1"/>
    <property type="molecule type" value="Genomic_DNA"/>
</dbReference>
<organism evidence="1 2">
    <name type="scientific">Persea americana</name>
    <name type="common">Avocado</name>
    <dbReference type="NCBI Taxonomy" id="3435"/>
    <lineage>
        <taxon>Eukaryota</taxon>
        <taxon>Viridiplantae</taxon>
        <taxon>Streptophyta</taxon>
        <taxon>Embryophyta</taxon>
        <taxon>Tracheophyta</taxon>
        <taxon>Spermatophyta</taxon>
        <taxon>Magnoliopsida</taxon>
        <taxon>Magnoliidae</taxon>
        <taxon>Laurales</taxon>
        <taxon>Lauraceae</taxon>
        <taxon>Persea</taxon>
    </lineage>
</organism>
<protein>
    <submittedName>
        <fullName evidence="1">Uncharacterized protein</fullName>
    </submittedName>
</protein>
<evidence type="ECO:0000313" key="1">
    <source>
        <dbReference type="EMBL" id="KAJ8647261.1"/>
    </source>
</evidence>